<dbReference type="PANTHER" id="PTHR37984">
    <property type="entry name" value="PROTEIN CBG26694"/>
    <property type="match status" value="1"/>
</dbReference>
<name>A0A438H8R4_VITVI</name>
<evidence type="ECO:0000259" key="8">
    <source>
        <dbReference type="Pfam" id="PF17917"/>
    </source>
</evidence>
<evidence type="ECO:0000256" key="1">
    <source>
        <dbReference type="ARBA" id="ARBA00022679"/>
    </source>
</evidence>
<dbReference type="CDD" id="cd09274">
    <property type="entry name" value="RNase_HI_RT_Ty3"/>
    <property type="match status" value="1"/>
</dbReference>
<organism evidence="10 11">
    <name type="scientific">Vitis vinifera</name>
    <name type="common">Grape</name>
    <dbReference type="NCBI Taxonomy" id="29760"/>
    <lineage>
        <taxon>Eukaryota</taxon>
        <taxon>Viridiplantae</taxon>
        <taxon>Streptophyta</taxon>
        <taxon>Embryophyta</taxon>
        <taxon>Tracheophyta</taxon>
        <taxon>Spermatophyta</taxon>
        <taxon>Magnoliopsida</taxon>
        <taxon>eudicotyledons</taxon>
        <taxon>Gunneridae</taxon>
        <taxon>Pentapetalae</taxon>
        <taxon>rosids</taxon>
        <taxon>Vitales</taxon>
        <taxon>Vitaceae</taxon>
        <taxon>Viteae</taxon>
        <taxon>Vitis</taxon>
    </lineage>
</organism>
<dbReference type="AlphaFoldDB" id="A0A438H8R4"/>
<evidence type="ECO:0000256" key="5">
    <source>
        <dbReference type="ARBA" id="ARBA00022801"/>
    </source>
</evidence>
<dbReference type="Gene3D" id="3.30.420.10">
    <property type="entry name" value="Ribonuclease H-like superfamily/Ribonuclease H"/>
    <property type="match status" value="1"/>
</dbReference>
<feature type="domain" description="Integrase zinc-binding" evidence="9">
    <location>
        <begin position="454"/>
        <end position="495"/>
    </location>
</feature>
<dbReference type="InterPro" id="IPR036397">
    <property type="entry name" value="RNaseH_sf"/>
</dbReference>
<comment type="caution">
    <text evidence="10">The sequence shown here is derived from an EMBL/GenBank/DDBJ whole genome shotgun (WGS) entry which is preliminary data.</text>
</comment>
<dbReference type="GO" id="GO:0004519">
    <property type="term" value="F:endonuclease activity"/>
    <property type="evidence" value="ECO:0007669"/>
    <property type="project" value="UniProtKB-KW"/>
</dbReference>
<keyword evidence="5" id="KW-0378">Hydrolase</keyword>
<dbReference type="Proteomes" id="UP000288805">
    <property type="component" value="Unassembled WGS sequence"/>
</dbReference>
<proteinExistence type="predicted"/>
<dbReference type="EMBL" id="QGNW01000261">
    <property type="protein sequence ID" value="RVW80789.1"/>
    <property type="molecule type" value="Genomic_DNA"/>
</dbReference>
<evidence type="ECO:0000259" key="7">
    <source>
        <dbReference type="Pfam" id="PF00078"/>
    </source>
</evidence>
<keyword evidence="1" id="KW-0808">Transferase</keyword>
<evidence type="ECO:0000256" key="4">
    <source>
        <dbReference type="ARBA" id="ARBA00022759"/>
    </source>
</evidence>
<evidence type="ECO:0000256" key="6">
    <source>
        <dbReference type="ARBA" id="ARBA00022918"/>
    </source>
</evidence>
<dbReference type="InterPro" id="IPR050951">
    <property type="entry name" value="Retrovirus_Pol_polyprotein"/>
</dbReference>
<evidence type="ECO:0000313" key="10">
    <source>
        <dbReference type="EMBL" id="RVW80789.1"/>
    </source>
</evidence>
<keyword evidence="3" id="KW-0540">Nuclease</keyword>
<dbReference type="Gene3D" id="1.10.340.70">
    <property type="match status" value="1"/>
</dbReference>
<dbReference type="GO" id="GO:0003676">
    <property type="term" value="F:nucleic acid binding"/>
    <property type="evidence" value="ECO:0007669"/>
    <property type="project" value="InterPro"/>
</dbReference>
<dbReference type="InterPro" id="IPR000477">
    <property type="entry name" value="RT_dom"/>
</dbReference>
<reference evidence="10 11" key="1">
    <citation type="journal article" date="2018" name="PLoS Genet.">
        <title>Population sequencing reveals clonal diversity and ancestral inbreeding in the grapevine cultivar Chardonnay.</title>
        <authorList>
            <person name="Roach M.J."/>
            <person name="Johnson D.L."/>
            <person name="Bohlmann J."/>
            <person name="van Vuuren H.J."/>
            <person name="Jones S.J."/>
            <person name="Pretorius I.S."/>
            <person name="Schmidt S.A."/>
            <person name="Borneman A.R."/>
        </authorList>
    </citation>
    <scope>NUCLEOTIDE SEQUENCE [LARGE SCALE GENOMIC DNA]</scope>
    <source>
        <strain evidence="11">cv. Chardonnay</strain>
        <tissue evidence="10">Leaf</tissue>
    </source>
</reference>
<feature type="domain" description="Reverse transcriptase RNase H-like" evidence="8">
    <location>
        <begin position="291"/>
        <end position="359"/>
    </location>
</feature>
<sequence>MGVGHTIERQKLALVVENKDIWFGIVQRENDLKLEDIPIVRDYPDVFLEDLPGLPPEREVEFTIDVALGIAPISKTPYRMSHLELKELNIQLQELLDKGFIRPSVSPWGTPILFIKKNDGSMRLCIDHRVSNKVTARNKYPLPRIDDLFDQLQGACVFSKIDLWFSYHQLRVRSEDVPKIAFRTRYGHYEFLFMSFGLTNAPAAFMDLMNRALRDKQLYAKLKKCEFWLDKASFLGHVVTKDGISVDFGKVNAMSNWRRPNIVTEIRSFLGLAGYYRRFIEGFSKIALPLTRQLKPYERNYPTHDLELAVVVFALKIWRHFLFGETCEIFTDHKSLKYLFSQKELNMRQRRWIELLKDYDCIIQYHLGKANGVANALSRKFVGSLATIRGCQKQLLEDLRSLQVHIRVLDSKALVANFKVQPNLVGRIKTLQKNDMQLVQLMEEVKKGTYCPRLAIHPRGTKMYKDLRQNYWWSSMKRDIAQFMAQCLVCQQVKDEHQRPVGFLQPLSIPKWKWEHITMDFVIGLPRTLGAIMRFREGNSGLGRFVESLCLDLKGNWDDYLPLVEFAYNNSFQASIGMTTFEALYGRRCRSLVCWDDVGEKKLLGPELV</sequence>
<dbReference type="SUPFAM" id="SSF56672">
    <property type="entry name" value="DNA/RNA polymerases"/>
    <property type="match status" value="1"/>
</dbReference>
<dbReference type="InterPro" id="IPR041588">
    <property type="entry name" value="Integrase_H2C2"/>
</dbReference>
<evidence type="ECO:0000313" key="11">
    <source>
        <dbReference type="Proteomes" id="UP000288805"/>
    </source>
</evidence>
<dbReference type="Pfam" id="PF00078">
    <property type="entry name" value="RVT_1"/>
    <property type="match status" value="1"/>
</dbReference>
<dbReference type="Pfam" id="PF17921">
    <property type="entry name" value="Integrase_H2C2"/>
    <property type="match status" value="1"/>
</dbReference>
<accession>A0A438H8R4</accession>
<evidence type="ECO:0000259" key="9">
    <source>
        <dbReference type="Pfam" id="PF17921"/>
    </source>
</evidence>
<dbReference type="GO" id="GO:0003964">
    <property type="term" value="F:RNA-directed DNA polymerase activity"/>
    <property type="evidence" value="ECO:0007669"/>
    <property type="project" value="UniProtKB-KW"/>
</dbReference>
<dbReference type="InterPro" id="IPR041373">
    <property type="entry name" value="RT_RNaseH"/>
</dbReference>
<protein>
    <submittedName>
        <fullName evidence="10">Retrovirus-related Pol polyprotein from transposon 297</fullName>
    </submittedName>
</protein>
<dbReference type="Pfam" id="PF17917">
    <property type="entry name" value="RT_RNaseH"/>
    <property type="match status" value="1"/>
</dbReference>
<feature type="domain" description="Reverse transcriptase" evidence="7">
    <location>
        <begin position="115"/>
        <end position="219"/>
    </location>
</feature>
<dbReference type="PANTHER" id="PTHR37984:SF5">
    <property type="entry name" value="PROTEIN NYNRIN-LIKE"/>
    <property type="match status" value="1"/>
</dbReference>
<keyword evidence="6" id="KW-0695">RNA-directed DNA polymerase</keyword>
<dbReference type="InterPro" id="IPR043128">
    <property type="entry name" value="Rev_trsase/Diguanyl_cyclase"/>
</dbReference>
<dbReference type="CDD" id="cd01647">
    <property type="entry name" value="RT_LTR"/>
    <property type="match status" value="1"/>
</dbReference>
<dbReference type="InterPro" id="IPR043502">
    <property type="entry name" value="DNA/RNA_pol_sf"/>
</dbReference>
<dbReference type="Gene3D" id="3.10.10.10">
    <property type="entry name" value="HIV Type 1 Reverse Transcriptase, subunit A, domain 1"/>
    <property type="match status" value="1"/>
</dbReference>
<keyword evidence="2" id="KW-0548">Nucleotidyltransferase</keyword>
<evidence type="ECO:0000256" key="3">
    <source>
        <dbReference type="ARBA" id="ARBA00022722"/>
    </source>
</evidence>
<dbReference type="GO" id="GO:0016787">
    <property type="term" value="F:hydrolase activity"/>
    <property type="evidence" value="ECO:0007669"/>
    <property type="project" value="UniProtKB-KW"/>
</dbReference>
<dbReference type="Gene3D" id="3.30.70.270">
    <property type="match status" value="3"/>
</dbReference>
<gene>
    <name evidence="10" type="primary">pol_1333</name>
    <name evidence="10" type="ORF">CK203_050663</name>
</gene>
<evidence type="ECO:0000256" key="2">
    <source>
        <dbReference type="ARBA" id="ARBA00022695"/>
    </source>
</evidence>
<keyword evidence="4" id="KW-0255">Endonuclease</keyword>